<name>A0A087UWS6_STEMI</name>
<feature type="non-terminal residue" evidence="1">
    <location>
        <position position="1"/>
    </location>
</feature>
<dbReference type="AlphaFoldDB" id="A0A087UWS6"/>
<accession>A0A087UWS6</accession>
<feature type="non-terminal residue" evidence="1">
    <location>
        <position position="80"/>
    </location>
</feature>
<protein>
    <submittedName>
        <fullName evidence="1">Uncharacterized protein</fullName>
    </submittedName>
</protein>
<reference evidence="1 2" key="1">
    <citation type="submission" date="2013-11" db="EMBL/GenBank/DDBJ databases">
        <title>Genome sequencing of Stegodyphus mimosarum.</title>
        <authorList>
            <person name="Bechsgaard J."/>
        </authorList>
    </citation>
    <scope>NUCLEOTIDE SEQUENCE [LARGE SCALE GENOMIC DNA]</scope>
</reference>
<gene>
    <name evidence="1" type="ORF">X975_11920</name>
</gene>
<organism evidence="1 2">
    <name type="scientific">Stegodyphus mimosarum</name>
    <name type="common">African social velvet spider</name>
    <dbReference type="NCBI Taxonomy" id="407821"/>
    <lineage>
        <taxon>Eukaryota</taxon>
        <taxon>Metazoa</taxon>
        <taxon>Ecdysozoa</taxon>
        <taxon>Arthropoda</taxon>
        <taxon>Chelicerata</taxon>
        <taxon>Arachnida</taxon>
        <taxon>Araneae</taxon>
        <taxon>Araneomorphae</taxon>
        <taxon>Entelegynae</taxon>
        <taxon>Eresoidea</taxon>
        <taxon>Eresidae</taxon>
        <taxon>Stegodyphus</taxon>
    </lineage>
</organism>
<proteinExistence type="predicted"/>
<keyword evidence="2" id="KW-1185">Reference proteome</keyword>
<sequence>TAVLSTETECHGIKFPCRFLAAYNFNAKRLVNLNQFTECDEVASLICKRFRKVPIGKILASICRSVVIRKPKSLQGSHHK</sequence>
<evidence type="ECO:0000313" key="1">
    <source>
        <dbReference type="EMBL" id="KFM81815.1"/>
    </source>
</evidence>
<evidence type="ECO:0000313" key="2">
    <source>
        <dbReference type="Proteomes" id="UP000054359"/>
    </source>
</evidence>
<dbReference type="EMBL" id="KK122044">
    <property type="protein sequence ID" value="KFM81815.1"/>
    <property type="molecule type" value="Genomic_DNA"/>
</dbReference>
<dbReference type="Proteomes" id="UP000054359">
    <property type="component" value="Unassembled WGS sequence"/>
</dbReference>